<evidence type="ECO:0000259" key="2">
    <source>
        <dbReference type="Pfam" id="PF13006"/>
    </source>
</evidence>
<dbReference type="KEGG" id="acy:Anacy_1429"/>
<dbReference type="SUPFAM" id="SSF53098">
    <property type="entry name" value="Ribonuclease H-like"/>
    <property type="match status" value="1"/>
</dbReference>
<dbReference type="eggNOG" id="COG3385">
    <property type="taxonomic scope" value="Bacteria"/>
</dbReference>
<dbReference type="EMBL" id="CP003659">
    <property type="protein sequence ID" value="AFZ57009.1"/>
    <property type="molecule type" value="Genomic_DNA"/>
</dbReference>
<sequence length="461" mass="53057">MPNRVKILKEKFSQSVGLPFAELLPESVINESIQELNLKYHQRIFSPVVRIWAFLSQVLDVDKSCQNIVSRVIAWLSTTGAELPSTNTSAYCQARERLPEKLLSKLFSKIGMGLEEKVSQQQLWCGRSVKIIDGSTVSMPDTKSLQEEYPQQKSQKQGCGFPVAKICVLFSLATGAAWEVVIDKLNVHDIKLGRNLYKFLNPGDVLLGDRAFCAYGDIFCLKNQGCDVVCRKNQKRKSHPVEGEITNASDRQVIWYKPKTRPAGMSLEDYRSLPKSLVVREVTYSINIPGFRTENVTLITTLLDTNTYSLEKLAELYGLRWQVELDLRHLKTTLNMDILRCKSPAMIRKEIYVFLLAYNLLRSLMWNAGNLYGVNPLSLSLQRSRQMFINFIPTFLSVQSKYLRHYYLTLLKLLVHQSLPFRPNRIEPRVQKRRPKAYPFMQKPRKLLRRTLIKDNLSVFS</sequence>
<reference evidence="5" key="1">
    <citation type="submission" date="2012-06" db="EMBL/GenBank/DDBJ databases">
        <title>Finished chromosome of genome of Anabaena cylindrica PCC 7122.</title>
        <authorList>
            <consortium name="US DOE Joint Genome Institute"/>
            <person name="Gugger M."/>
            <person name="Coursin T."/>
            <person name="Rippka R."/>
            <person name="Tandeau De Marsac N."/>
            <person name="Huntemann M."/>
            <person name="Wei C.-L."/>
            <person name="Han J."/>
            <person name="Detter J.C."/>
            <person name="Han C."/>
            <person name="Tapia R."/>
            <person name="Chen A."/>
            <person name="Kyrpides N."/>
            <person name="Mavromatis K."/>
            <person name="Markowitz V."/>
            <person name="Szeto E."/>
            <person name="Ivanova N."/>
            <person name="Pagani I."/>
            <person name="Pati A."/>
            <person name="Goodwin L."/>
            <person name="Nordberg H.P."/>
            <person name="Cantor M.N."/>
            <person name="Hua S.X."/>
            <person name="Woyke T."/>
            <person name="Kerfeld C.A."/>
        </authorList>
    </citation>
    <scope>NUCLEOTIDE SEQUENCE</scope>
    <source>
        <strain evidence="5">PCC 7122</strain>
    </source>
</reference>
<name>K9ZE46_ANACC</name>
<keyword evidence="6" id="KW-1185">Reference proteome</keyword>
<evidence type="ECO:0000313" key="4">
    <source>
        <dbReference type="EMBL" id="AFZ56938.1"/>
    </source>
</evidence>
<dbReference type="Pfam" id="PF01609">
    <property type="entry name" value="DDE_Tnp_1"/>
    <property type="match status" value="1"/>
</dbReference>
<dbReference type="GO" id="GO:0004803">
    <property type="term" value="F:transposase activity"/>
    <property type="evidence" value="ECO:0007669"/>
    <property type="project" value="InterPro"/>
</dbReference>
<organism evidence="5 6">
    <name type="scientific">Anabaena cylindrica (strain ATCC 27899 / PCC 7122)</name>
    <dbReference type="NCBI Taxonomy" id="272123"/>
    <lineage>
        <taxon>Bacteria</taxon>
        <taxon>Bacillati</taxon>
        <taxon>Cyanobacteriota</taxon>
        <taxon>Cyanophyceae</taxon>
        <taxon>Nostocales</taxon>
        <taxon>Nostocaceae</taxon>
        <taxon>Anabaena</taxon>
    </lineage>
</organism>
<evidence type="ECO:0000313" key="6">
    <source>
        <dbReference type="Proteomes" id="UP000010474"/>
    </source>
</evidence>
<dbReference type="InterPro" id="IPR012337">
    <property type="entry name" value="RNaseH-like_sf"/>
</dbReference>
<dbReference type="NCBIfam" id="NF033592">
    <property type="entry name" value="transpos_IS4_1"/>
    <property type="match status" value="1"/>
</dbReference>
<dbReference type="OrthoDB" id="9796012at2"/>
<dbReference type="GO" id="GO:0003677">
    <property type="term" value="F:DNA binding"/>
    <property type="evidence" value="ECO:0007669"/>
    <property type="project" value="InterPro"/>
</dbReference>
<dbReference type="STRING" id="272123.Anacy_1238"/>
<evidence type="ECO:0000313" key="3">
    <source>
        <dbReference type="EMBL" id="AFZ56772.1"/>
    </source>
</evidence>
<gene>
    <name evidence="3" type="ordered locus">Anacy_1238</name>
    <name evidence="4" type="ordered locus">Anacy_1429</name>
    <name evidence="5" type="ordered locus">Anacy_1502</name>
</gene>
<dbReference type="KEGG" id="acy:Anacy_1238"/>
<dbReference type="KEGG" id="acy:Anacy_1502"/>
<feature type="domain" description="Transposase IS4 N-terminal" evidence="2">
    <location>
        <begin position="20"/>
        <end position="107"/>
    </location>
</feature>
<protein>
    <submittedName>
        <fullName evidence="5">Transposase IS4 family protein</fullName>
    </submittedName>
</protein>
<dbReference type="InterPro" id="IPR047952">
    <property type="entry name" value="Transpos_IS4"/>
</dbReference>
<dbReference type="EMBL" id="CP003659">
    <property type="protein sequence ID" value="AFZ56938.1"/>
    <property type="molecule type" value="Genomic_DNA"/>
</dbReference>
<dbReference type="Proteomes" id="UP000010474">
    <property type="component" value="Chromosome"/>
</dbReference>
<dbReference type="AlphaFoldDB" id="K9ZE46"/>
<accession>K9ZE46</accession>
<dbReference type="Pfam" id="PF13006">
    <property type="entry name" value="Nterm_IS4"/>
    <property type="match status" value="1"/>
</dbReference>
<evidence type="ECO:0000313" key="5">
    <source>
        <dbReference type="EMBL" id="AFZ57009.1"/>
    </source>
</evidence>
<evidence type="ECO:0000259" key="1">
    <source>
        <dbReference type="Pfam" id="PF01609"/>
    </source>
</evidence>
<dbReference type="EMBL" id="CP003659">
    <property type="protein sequence ID" value="AFZ56772.1"/>
    <property type="molecule type" value="Genomic_DNA"/>
</dbReference>
<proteinExistence type="predicted"/>
<feature type="domain" description="Transposase IS4-like" evidence="1">
    <location>
        <begin position="125"/>
        <end position="360"/>
    </location>
</feature>
<dbReference type="RefSeq" id="WP_015213424.1">
    <property type="nucleotide sequence ID" value="NC_019771.1"/>
</dbReference>
<dbReference type="PATRIC" id="fig|272123.3.peg.1356"/>
<dbReference type="PANTHER" id="PTHR37529:SF1">
    <property type="entry name" value="TRANSPOSASE INSG FOR INSERTION SEQUENCE ELEMENT IS4-RELATED"/>
    <property type="match status" value="1"/>
</dbReference>
<dbReference type="GO" id="GO:0006313">
    <property type="term" value="P:DNA transposition"/>
    <property type="evidence" value="ECO:0007669"/>
    <property type="project" value="InterPro"/>
</dbReference>
<dbReference type="InterPro" id="IPR002559">
    <property type="entry name" value="Transposase_11"/>
</dbReference>
<dbReference type="HOGENOM" id="CLU_042653_0_0_3"/>
<reference evidence="6" key="2">
    <citation type="journal article" date="2013" name="Proc. Natl. Acad. Sci. U.S.A.">
        <title>Improving the coverage of the cyanobacterial phylum using diversity-driven genome sequencing.</title>
        <authorList>
            <person name="Shih P.M."/>
            <person name="Wu D."/>
            <person name="Latifi A."/>
            <person name="Axen S.D."/>
            <person name="Fewer D.P."/>
            <person name="Talla E."/>
            <person name="Calteau A."/>
            <person name="Cai F."/>
            <person name="Tandeau de Marsac N."/>
            <person name="Rippka R."/>
            <person name="Herdman M."/>
            <person name="Sivonen K."/>
            <person name="Coursin T."/>
            <person name="Laurent T."/>
            <person name="Goodwin L."/>
            <person name="Nolan M."/>
            <person name="Davenport K.W."/>
            <person name="Han C.S."/>
            <person name="Rubin E.M."/>
            <person name="Eisen J.A."/>
            <person name="Woyke T."/>
            <person name="Gugger M."/>
            <person name="Kerfeld C.A."/>
        </authorList>
    </citation>
    <scope>NUCLEOTIDE SEQUENCE [LARGE SCALE GENOMIC DNA]</scope>
    <source>
        <strain evidence="6">ATCC 27899 / PCC 7122</strain>
    </source>
</reference>
<dbReference type="PANTHER" id="PTHR37529">
    <property type="entry name" value="TRANSPOSASE INSG FOR INSERTION SEQUENCE ELEMENT IS4-RELATED"/>
    <property type="match status" value="1"/>
</dbReference>
<dbReference type="InterPro" id="IPR024473">
    <property type="entry name" value="Transposases_IS4_N"/>
</dbReference>